<dbReference type="Proteomes" id="UP000831151">
    <property type="component" value="Chromosome"/>
</dbReference>
<reference evidence="10" key="1">
    <citation type="submission" date="2022-04" db="EMBL/GenBank/DDBJ databases">
        <title>Complete genome sequences of Ezakiella coagulans and Fenollaria massiliensis.</title>
        <authorList>
            <person name="France M.T."/>
            <person name="Clifford J."/>
            <person name="Narina S."/>
            <person name="Rutt L."/>
            <person name="Ravel J."/>
        </authorList>
    </citation>
    <scope>NUCLEOTIDE SEQUENCE</scope>
    <source>
        <strain evidence="10">C0061C2</strain>
    </source>
</reference>
<feature type="domain" description="Metallo-beta-lactamase" evidence="7">
    <location>
        <begin position="515"/>
        <end position="698"/>
    </location>
</feature>
<feature type="transmembrane region" description="Helical" evidence="6">
    <location>
        <begin position="261"/>
        <end position="276"/>
    </location>
</feature>
<feature type="transmembrane region" description="Helical" evidence="6">
    <location>
        <begin position="358"/>
        <end position="377"/>
    </location>
</feature>
<dbReference type="RefSeq" id="WP_249242262.1">
    <property type="nucleotide sequence ID" value="NZ_CP096649.1"/>
</dbReference>
<dbReference type="Gene3D" id="3.60.15.10">
    <property type="entry name" value="Ribonuclease Z/Hydroxyacylglutathione hydrolase-like"/>
    <property type="match status" value="1"/>
</dbReference>
<feature type="transmembrane region" description="Helical" evidence="6">
    <location>
        <begin position="310"/>
        <end position="338"/>
    </location>
</feature>
<dbReference type="InterPro" id="IPR004797">
    <property type="entry name" value="Competence_ComEC/Rec2"/>
</dbReference>
<evidence type="ECO:0000256" key="6">
    <source>
        <dbReference type="SAM" id="Phobius"/>
    </source>
</evidence>
<dbReference type="KEGG" id="fms:M1R53_05380"/>
<feature type="transmembrane region" description="Helical" evidence="6">
    <location>
        <begin position="389"/>
        <end position="412"/>
    </location>
</feature>
<dbReference type="PANTHER" id="PTHR30619">
    <property type="entry name" value="DNA INTERNALIZATION/COMPETENCE PROTEIN COMEC/REC2"/>
    <property type="match status" value="1"/>
</dbReference>
<evidence type="ECO:0000259" key="8">
    <source>
        <dbReference type="Pfam" id="PF03772"/>
    </source>
</evidence>
<evidence type="ECO:0000313" key="10">
    <source>
        <dbReference type="EMBL" id="UQK58674.1"/>
    </source>
</evidence>
<dbReference type="PANTHER" id="PTHR30619:SF7">
    <property type="entry name" value="BETA-LACTAMASE DOMAIN PROTEIN"/>
    <property type="match status" value="1"/>
</dbReference>
<evidence type="ECO:0000256" key="2">
    <source>
        <dbReference type="ARBA" id="ARBA00022475"/>
    </source>
</evidence>
<evidence type="ECO:0000256" key="3">
    <source>
        <dbReference type="ARBA" id="ARBA00022692"/>
    </source>
</evidence>
<evidence type="ECO:0000256" key="5">
    <source>
        <dbReference type="ARBA" id="ARBA00023136"/>
    </source>
</evidence>
<dbReference type="InterPro" id="IPR004477">
    <property type="entry name" value="ComEC_N"/>
</dbReference>
<keyword evidence="4 6" id="KW-1133">Transmembrane helix</keyword>
<feature type="transmembrane region" description="Helical" evidence="6">
    <location>
        <begin position="49"/>
        <end position="66"/>
    </location>
</feature>
<dbReference type="Pfam" id="PF00753">
    <property type="entry name" value="Lactamase_B"/>
    <property type="match status" value="1"/>
</dbReference>
<dbReference type="SUPFAM" id="SSF56281">
    <property type="entry name" value="Metallo-hydrolase/oxidoreductase"/>
    <property type="match status" value="1"/>
</dbReference>
<protein>
    <submittedName>
        <fullName evidence="10">DNA internalization-related competence protein ComEC/Rec2</fullName>
    </submittedName>
</protein>
<dbReference type="InterPro" id="IPR025405">
    <property type="entry name" value="DUF4131"/>
</dbReference>
<dbReference type="NCBIfam" id="TIGR00361">
    <property type="entry name" value="ComEC_Rec2"/>
    <property type="match status" value="1"/>
</dbReference>
<dbReference type="EMBL" id="CP096649">
    <property type="protein sequence ID" value="UQK58674.1"/>
    <property type="molecule type" value="Genomic_DNA"/>
</dbReference>
<dbReference type="GO" id="GO:0030420">
    <property type="term" value="P:establishment of competence for transformation"/>
    <property type="evidence" value="ECO:0007669"/>
    <property type="project" value="InterPro"/>
</dbReference>
<dbReference type="AlphaFoldDB" id="A0A9E7IUN5"/>
<gene>
    <name evidence="10" type="ORF">M1R53_05380</name>
</gene>
<evidence type="ECO:0000256" key="1">
    <source>
        <dbReference type="ARBA" id="ARBA00004651"/>
    </source>
</evidence>
<dbReference type="InterPro" id="IPR052159">
    <property type="entry name" value="Competence_DNA_uptake"/>
</dbReference>
<dbReference type="Pfam" id="PF13567">
    <property type="entry name" value="DUF4131"/>
    <property type="match status" value="1"/>
</dbReference>
<feature type="domain" description="ComEC/Rec2-related protein" evidence="8">
    <location>
        <begin position="212"/>
        <end position="465"/>
    </location>
</feature>
<evidence type="ECO:0000256" key="4">
    <source>
        <dbReference type="ARBA" id="ARBA00022989"/>
    </source>
</evidence>
<dbReference type="InterPro" id="IPR001279">
    <property type="entry name" value="Metallo-B-lactamas"/>
</dbReference>
<keyword evidence="3 6" id="KW-0812">Transmembrane</keyword>
<evidence type="ECO:0000259" key="9">
    <source>
        <dbReference type="Pfam" id="PF13567"/>
    </source>
</evidence>
<dbReference type="GO" id="GO:0005886">
    <property type="term" value="C:plasma membrane"/>
    <property type="evidence" value="ECO:0007669"/>
    <property type="project" value="UniProtKB-SubCell"/>
</dbReference>
<feature type="transmembrane region" description="Helical" evidence="6">
    <location>
        <begin position="476"/>
        <end position="496"/>
    </location>
</feature>
<dbReference type="NCBIfam" id="TIGR00360">
    <property type="entry name" value="ComEC_N-term"/>
    <property type="match status" value="1"/>
</dbReference>
<accession>A0A9E7IUN5</accession>
<feature type="transmembrane region" description="Helical" evidence="6">
    <location>
        <begin position="451"/>
        <end position="470"/>
    </location>
</feature>
<evidence type="ECO:0000313" key="11">
    <source>
        <dbReference type="Proteomes" id="UP000831151"/>
    </source>
</evidence>
<feature type="transmembrane region" description="Helical" evidence="6">
    <location>
        <begin position="232"/>
        <end position="254"/>
    </location>
</feature>
<feature type="transmembrane region" description="Helical" evidence="6">
    <location>
        <begin position="418"/>
        <end position="439"/>
    </location>
</feature>
<keyword evidence="5 6" id="KW-0472">Membrane</keyword>
<organism evidence="10 11">
    <name type="scientific">Fenollaria massiliensis</name>
    <dbReference type="NCBI Taxonomy" id="938288"/>
    <lineage>
        <taxon>Bacteria</taxon>
        <taxon>Bacillati</taxon>
        <taxon>Bacillota</taxon>
        <taxon>Clostridia</taxon>
        <taxon>Eubacteriales</taxon>
        <taxon>Fenollaria</taxon>
    </lineage>
</organism>
<sequence length="795" mass="91945">MRRKYSFFACIMVLAAIYTYYFNINSYILITLGIILGLSIFAKNRTRLYLLLSVIVFFLTAIYTNYRGQSVFKKYKNEREEYIIRVQNLKEYDGYYTFFGTVKNIDGNIFNERLKCYYSGKEALANFDTIKVSSKLEDIRINANPNLFNEKMYYLTKNIKYKAKFKDFEKISWKMFLAEKMNLAFEKKLDTLTENKMEASNSNFLKAIFMSNTNYLDEDELGTYRSVGLGHLLAVSGLHVSLISFAIIFILVGLGVSKRKASRICIIFLIIYGAVINYPVSFLRAMILFIALDLAFAYDINIERVEIISIALIITLLINPFYVFSVSLHLSYGAAYAIEILFRRLKKLGDKKNKLQEGVLFVLAINLVLAPIQLYTFHEFNFISLITNLILLPIYSAIITASFIILVISIIISPLSILFLLIDYILSGLYKILLFIARVDILKVSLYNQDALILAYFVLLIAFYFANNFSYMKTKLVKFMLMMMAIITFTGSFIYMKNQKHYDTLNMISIGQEEAMLLDINNKKIMVDVAGDIMGTSFSYDRTLREVLKNAGVNSLDIIFISHFDSDHYGNLIYLLDDFKVKNICFYKELAPEFIKKEIISRGINYINPNNINGIDLGNDNYIKIVHRDRDFDSNNSSLLFVLKANGTKTLFTGDIEREAEDYYIDKLSKIDILKVPHHGSKTSSSINFLKKTMPKDAISSQGLNNSYGHPHEETLENFKAVGANFYRTDRQGMISVVFKGNGYEIETFYKEYYKYLDYMKKYIFLLTLISIIFSYIISIIIDEYKKYGDMIYEL</sequence>
<feature type="transmembrane region" description="Helical" evidence="6">
    <location>
        <begin position="27"/>
        <end position="42"/>
    </location>
</feature>
<dbReference type="Pfam" id="PF03772">
    <property type="entry name" value="Competence"/>
    <property type="match status" value="1"/>
</dbReference>
<comment type="subcellular location">
    <subcellularLocation>
        <location evidence="1">Cell membrane</location>
        <topology evidence="1">Multi-pass membrane protein</topology>
    </subcellularLocation>
</comment>
<proteinExistence type="predicted"/>
<keyword evidence="2" id="KW-1003">Cell membrane</keyword>
<dbReference type="InterPro" id="IPR036866">
    <property type="entry name" value="RibonucZ/Hydroxyglut_hydro"/>
</dbReference>
<evidence type="ECO:0000259" key="7">
    <source>
        <dbReference type="Pfam" id="PF00753"/>
    </source>
</evidence>
<keyword evidence="11" id="KW-1185">Reference proteome</keyword>
<feature type="domain" description="DUF4131" evidence="9">
    <location>
        <begin position="23"/>
        <end position="169"/>
    </location>
</feature>
<feature type="transmembrane region" description="Helical" evidence="6">
    <location>
        <begin position="763"/>
        <end position="782"/>
    </location>
</feature>
<name>A0A9E7IUN5_9FIRM</name>